<sequence>MKHRIGAPAHLLHHIASKFEAVIDHVLLTPLKIKEFKNGTLVAIYYMYILIEANDGFIKKSDNGVHNPSVRLGCGRFFLPAT</sequence>
<accession>A0ABW4AX05</accession>
<dbReference type="Proteomes" id="UP001597059">
    <property type="component" value="Unassembled WGS sequence"/>
</dbReference>
<protein>
    <submittedName>
        <fullName evidence="1">Uncharacterized protein</fullName>
    </submittedName>
</protein>
<evidence type="ECO:0000313" key="2">
    <source>
        <dbReference type="Proteomes" id="UP001597059"/>
    </source>
</evidence>
<keyword evidence="2" id="KW-1185">Reference proteome</keyword>
<comment type="caution">
    <text evidence="1">The sequence shown here is derived from an EMBL/GenBank/DDBJ whole genome shotgun (WGS) entry which is preliminary data.</text>
</comment>
<dbReference type="RefSeq" id="WP_377365522.1">
    <property type="nucleotide sequence ID" value="NZ_JBHTMN010000004.1"/>
</dbReference>
<gene>
    <name evidence="1" type="ORF">ACFQ45_03880</name>
</gene>
<organism evidence="1 2">
    <name type="scientific">Rhodanobacter aciditrophus</name>
    <dbReference type="NCBI Taxonomy" id="1623218"/>
    <lineage>
        <taxon>Bacteria</taxon>
        <taxon>Pseudomonadati</taxon>
        <taxon>Pseudomonadota</taxon>
        <taxon>Gammaproteobacteria</taxon>
        <taxon>Lysobacterales</taxon>
        <taxon>Rhodanobacteraceae</taxon>
        <taxon>Rhodanobacter</taxon>
    </lineage>
</organism>
<name>A0ABW4AX05_9GAMM</name>
<reference evidence="2" key="1">
    <citation type="journal article" date="2019" name="Int. J. Syst. Evol. Microbiol.">
        <title>The Global Catalogue of Microorganisms (GCM) 10K type strain sequencing project: providing services to taxonomists for standard genome sequencing and annotation.</title>
        <authorList>
            <consortium name="The Broad Institute Genomics Platform"/>
            <consortium name="The Broad Institute Genome Sequencing Center for Infectious Disease"/>
            <person name="Wu L."/>
            <person name="Ma J."/>
        </authorList>
    </citation>
    <scope>NUCLEOTIDE SEQUENCE [LARGE SCALE GENOMIC DNA]</scope>
    <source>
        <strain evidence="2">JCM 30774</strain>
    </source>
</reference>
<evidence type="ECO:0000313" key="1">
    <source>
        <dbReference type="EMBL" id="MFD1382490.1"/>
    </source>
</evidence>
<dbReference type="EMBL" id="JBHTMN010000004">
    <property type="protein sequence ID" value="MFD1382490.1"/>
    <property type="molecule type" value="Genomic_DNA"/>
</dbReference>
<proteinExistence type="predicted"/>